<sequence>MYLISACLCGVNCKYNGGNNFNEKCLELFESGKGILICPEEIGGLSTPRLPAEIKGEVSGILIEKSKIINNKDEDVSGNFIRGAKEVLKIAKEKNIHKAILKDGSPSCGVNFIYDGNFNGNKINGCGLTTYILKENGINVISEEQLGGV</sequence>
<evidence type="ECO:0000313" key="2">
    <source>
        <dbReference type="Proteomes" id="UP000198597"/>
    </source>
</evidence>
<organism evidence="1 2">
    <name type="scientific">Clostridium gasigenes</name>
    <dbReference type="NCBI Taxonomy" id="94869"/>
    <lineage>
        <taxon>Bacteria</taxon>
        <taxon>Bacillati</taxon>
        <taxon>Bacillota</taxon>
        <taxon>Clostridia</taxon>
        <taxon>Eubacteriales</taxon>
        <taxon>Clostridiaceae</taxon>
        <taxon>Clostridium</taxon>
    </lineage>
</organism>
<dbReference type="RefSeq" id="WP_089965583.1">
    <property type="nucleotide sequence ID" value="NZ_FNJM01000001.1"/>
</dbReference>
<dbReference type="OrthoDB" id="9797779at2"/>
<dbReference type="InterPro" id="IPR007553">
    <property type="entry name" value="2-thiour_desulf"/>
</dbReference>
<dbReference type="PANTHER" id="PTHR30087">
    <property type="entry name" value="INNER MEMBRANE PROTEIN"/>
    <property type="match status" value="1"/>
</dbReference>
<dbReference type="EMBL" id="FNJM01000001">
    <property type="protein sequence ID" value="SDO83559.1"/>
    <property type="molecule type" value="Genomic_DNA"/>
</dbReference>
<dbReference type="AlphaFoldDB" id="A0A1H0MSY3"/>
<dbReference type="Pfam" id="PF04463">
    <property type="entry name" value="2-thiour_desulf"/>
    <property type="match status" value="1"/>
</dbReference>
<dbReference type="Proteomes" id="UP000198597">
    <property type="component" value="Unassembled WGS sequence"/>
</dbReference>
<reference evidence="1 2" key="1">
    <citation type="submission" date="2016-10" db="EMBL/GenBank/DDBJ databases">
        <authorList>
            <person name="de Groot N.N."/>
        </authorList>
    </citation>
    <scope>NUCLEOTIDE SEQUENCE [LARGE SCALE GENOMIC DNA]</scope>
    <source>
        <strain evidence="1 2">DSM 12272</strain>
    </source>
</reference>
<name>A0A1H0MSY3_9CLOT</name>
<dbReference type="PANTHER" id="PTHR30087:SF1">
    <property type="entry name" value="HYPOTHETICAL CYTOSOLIC PROTEIN"/>
    <property type="match status" value="1"/>
</dbReference>
<evidence type="ECO:0000313" key="1">
    <source>
        <dbReference type="EMBL" id="SDO83559.1"/>
    </source>
</evidence>
<keyword evidence="2" id="KW-1185">Reference proteome</keyword>
<dbReference type="STRING" id="94869.SAMN04488529_101568"/>
<protein>
    <submittedName>
        <fullName evidence="1">Uncharacterized conserved protein YbbK, DUF523 family</fullName>
    </submittedName>
</protein>
<proteinExistence type="predicted"/>
<accession>A0A1H0MSY3</accession>
<gene>
    <name evidence="1" type="ORF">SAMN04488529_101568</name>
</gene>